<evidence type="ECO:0000256" key="3">
    <source>
        <dbReference type="ARBA" id="ARBA00023163"/>
    </source>
</evidence>
<dbReference type="GO" id="GO:0003700">
    <property type="term" value="F:DNA-binding transcription factor activity"/>
    <property type="evidence" value="ECO:0007669"/>
    <property type="project" value="InterPro"/>
</dbReference>
<dbReference type="RefSeq" id="WP_220210656.1">
    <property type="nucleotide sequence ID" value="NZ_BNJK01000002.1"/>
</dbReference>
<dbReference type="InterPro" id="IPR000835">
    <property type="entry name" value="HTH_MarR-typ"/>
</dbReference>
<evidence type="ECO:0000313" key="6">
    <source>
        <dbReference type="Proteomes" id="UP000597444"/>
    </source>
</evidence>
<dbReference type="Proteomes" id="UP000597444">
    <property type="component" value="Unassembled WGS sequence"/>
</dbReference>
<keyword evidence="1" id="KW-0805">Transcription regulation</keyword>
<dbReference type="PROSITE" id="PS50995">
    <property type="entry name" value="HTH_MARR_2"/>
    <property type="match status" value="1"/>
</dbReference>
<sequence>MDAKAYTHPHQSLGFLLHQSAINWRRALTKELRAIGLTPVQFFLLGSTSRLTRKEKRGPTQRDVVENTGVDVNVVSQVVRQLEKRELLERLRDEYDARAFRLRLTTNGRAQLAQAIQVVHRVDEQFFAEAAHEVLADELKKFV</sequence>
<dbReference type="PANTHER" id="PTHR33164">
    <property type="entry name" value="TRANSCRIPTIONAL REGULATOR, MARR FAMILY"/>
    <property type="match status" value="1"/>
</dbReference>
<accession>A0A8J3N900</accession>
<keyword evidence="3" id="KW-0804">Transcription</keyword>
<dbReference type="AlphaFoldDB" id="A0A8J3N900"/>
<dbReference type="GO" id="GO:0006950">
    <property type="term" value="P:response to stress"/>
    <property type="evidence" value="ECO:0007669"/>
    <property type="project" value="TreeGrafter"/>
</dbReference>
<dbReference type="InterPro" id="IPR036388">
    <property type="entry name" value="WH-like_DNA-bd_sf"/>
</dbReference>
<evidence type="ECO:0000259" key="4">
    <source>
        <dbReference type="PROSITE" id="PS50995"/>
    </source>
</evidence>
<gene>
    <name evidence="5" type="ORF">KSF_101080</name>
</gene>
<reference evidence="5" key="1">
    <citation type="submission" date="2020-10" db="EMBL/GenBank/DDBJ databases">
        <title>Taxonomic study of unclassified bacteria belonging to the class Ktedonobacteria.</title>
        <authorList>
            <person name="Yabe S."/>
            <person name="Wang C.M."/>
            <person name="Zheng Y."/>
            <person name="Sakai Y."/>
            <person name="Cavaletti L."/>
            <person name="Monciardini P."/>
            <person name="Donadio S."/>
        </authorList>
    </citation>
    <scope>NUCLEOTIDE SEQUENCE</scope>
    <source>
        <strain evidence="5">ID150040</strain>
    </source>
</reference>
<dbReference type="EMBL" id="BNJK01000002">
    <property type="protein sequence ID" value="GHP00061.1"/>
    <property type="molecule type" value="Genomic_DNA"/>
</dbReference>
<evidence type="ECO:0000256" key="1">
    <source>
        <dbReference type="ARBA" id="ARBA00023015"/>
    </source>
</evidence>
<organism evidence="5 6">
    <name type="scientific">Reticulibacter mediterranei</name>
    <dbReference type="NCBI Taxonomy" id="2778369"/>
    <lineage>
        <taxon>Bacteria</taxon>
        <taxon>Bacillati</taxon>
        <taxon>Chloroflexota</taxon>
        <taxon>Ktedonobacteria</taxon>
        <taxon>Ktedonobacterales</taxon>
        <taxon>Reticulibacteraceae</taxon>
        <taxon>Reticulibacter</taxon>
    </lineage>
</organism>
<dbReference type="Pfam" id="PF12802">
    <property type="entry name" value="MarR_2"/>
    <property type="match status" value="1"/>
</dbReference>
<dbReference type="PANTHER" id="PTHR33164:SF64">
    <property type="entry name" value="TRANSCRIPTIONAL REGULATOR SLYA"/>
    <property type="match status" value="1"/>
</dbReference>
<evidence type="ECO:0000256" key="2">
    <source>
        <dbReference type="ARBA" id="ARBA00023125"/>
    </source>
</evidence>
<dbReference type="Gene3D" id="1.10.10.10">
    <property type="entry name" value="Winged helix-like DNA-binding domain superfamily/Winged helix DNA-binding domain"/>
    <property type="match status" value="1"/>
</dbReference>
<dbReference type="GO" id="GO:0003677">
    <property type="term" value="F:DNA binding"/>
    <property type="evidence" value="ECO:0007669"/>
    <property type="project" value="UniProtKB-KW"/>
</dbReference>
<dbReference type="InterPro" id="IPR039422">
    <property type="entry name" value="MarR/SlyA-like"/>
</dbReference>
<evidence type="ECO:0000313" key="5">
    <source>
        <dbReference type="EMBL" id="GHP00061.1"/>
    </source>
</evidence>
<keyword evidence="6" id="KW-1185">Reference proteome</keyword>
<dbReference type="SMART" id="SM00347">
    <property type="entry name" value="HTH_MARR"/>
    <property type="match status" value="1"/>
</dbReference>
<keyword evidence="2" id="KW-0238">DNA-binding</keyword>
<dbReference type="SUPFAM" id="SSF46785">
    <property type="entry name" value="Winged helix' DNA-binding domain"/>
    <property type="match status" value="1"/>
</dbReference>
<protein>
    <recommendedName>
        <fullName evidence="4">HTH marR-type domain-containing protein</fullName>
    </recommendedName>
</protein>
<feature type="domain" description="HTH marR-type" evidence="4">
    <location>
        <begin position="10"/>
        <end position="143"/>
    </location>
</feature>
<comment type="caution">
    <text evidence="5">The sequence shown here is derived from an EMBL/GenBank/DDBJ whole genome shotgun (WGS) entry which is preliminary data.</text>
</comment>
<name>A0A8J3N900_9CHLR</name>
<dbReference type="InterPro" id="IPR036390">
    <property type="entry name" value="WH_DNA-bd_sf"/>
</dbReference>
<proteinExistence type="predicted"/>